<proteinExistence type="predicted"/>
<name>A0A644YP31_9ZZZZ</name>
<comment type="caution">
    <text evidence="1">The sequence shown here is derived from an EMBL/GenBank/DDBJ whole genome shotgun (WGS) entry which is preliminary data.</text>
</comment>
<sequence length="390" mass="45452">MKNLFIFFILALFISACSHFDINPVEKEYSWGQDIKGNWYLNAASYNRCILIDTSISGKQIIISSHSDDLNSDGFLIVSEIENDTPVVVRRLDVFSRKAKLKVINHRYFLLLQDLKHLEEDYYKFYNTIIEYNEDWEFVRQAHIYLPPRMRTIEDMQVSNGKAVFWVTGEYGGSYGGSYILSFETEKERKDSISFDDTAIKNIQIIGKEIHFIANKRFIDSNCDSFDSVFVCKLDKSFCFSGLYDSVIKVAQHKSRTGEVLVLYPREGAVSEIEYLNAEGEKVWTDTIPFYSRILKVLPLDNGKFLYYIEYEKKPIDHGVLTSIEMVNNLKQFSKVLEIDWPYFELEQAEHFISGDILNWKLCENSEVILLYEQPVEGVGYPLFFKTLFL</sequence>
<reference evidence="1" key="1">
    <citation type="submission" date="2019-08" db="EMBL/GenBank/DDBJ databases">
        <authorList>
            <person name="Kucharzyk K."/>
            <person name="Murdoch R.W."/>
            <person name="Higgins S."/>
            <person name="Loffler F."/>
        </authorList>
    </citation>
    <scope>NUCLEOTIDE SEQUENCE</scope>
</reference>
<protein>
    <submittedName>
        <fullName evidence="1">Uncharacterized protein</fullName>
    </submittedName>
</protein>
<gene>
    <name evidence="1" type="ORF">SDC9_76579</name>
</gene>
<dbReference type="AlphaFoldDB" id="A0A644YP31"/>
<evidence type="ECO:0000313" key="1">
    <source>
        <dbReference type="EMBL" id="MPM30037.1"/>
    </source>
</evidence>
<accession>A0A644YP31</accession>
<organism evidence="1">
    <name type="scientific">bioreactor metagenome</name>
    <dbReference type="NCBI Taxonomy" id="1076179"/>
    <lineage>
        <taxon>unclassified sequences</taxon>
        <taxon>metagenomes</taxon>
        <taxon>ecological metagenomes</taxon>
    </lineage>
</organism>
<dbReference type="PROSITE" id="PS51257">
    <property type="entry name" value="PROKAR_LIPOPROTEIN"/>
    <property type="match status" value="1"/>
</dbReference>
<dbReference type="EMBL" id="VSSQ01005676">
    <property type="protein sequence ID" value="MPM30037.1"/>
    <property type="molecule type" value="Genomic_DNA"/>
</dbReference>